<feature type="region of interest" description="Disordered" evidence="1">
    <location>
        <begin position="1"/>
        <end position="56"/>
    </location>
</feature>
<accession>A0ABV3KGD3</accession>
<comment type="caution">
    <text evidence="2">The sequence shown here is derived from an EMBL/GenBank/DDBJ whole genome shotgun (WGS) entry which is preliminary data.</text>
</comment>
<sequence>MTSHHNRPAAYLGALASADDKESDSPGQRRCSPEPLPTDPSSSLLLSRASSGVSQC</sequence>
<dbReference type="Proteomes" id="UP001553031">
    <property type="component" value="Unassembled WGS sequence"/>
</dbReference>
<evidence type="ECO:0000313" key="2">
    <source>
        <dbReference type="EMBL" id="MEV8158259.1"/>
    </source>
</evidence>
<evidence type="ECO:0000256" key="1">
    <source>
        <dbReference type="SAM" id="MobiDB-lite"/>
    </source>
</evidence>
<keyword evidence="3" id="KW-1185">Reference proteome</keyword>
<organism evidence="2 3">
    <name type="scientific">Kocuria salsicia</name>
    <dbReference type="NCBI Taxonomy" id="664639"/>
    <lineage>
        <taxon>Bacteria</taxon>
        <taxon>Bacillati</taxon>
        <taxon>Actinomycetota</taxon>
        <taxon>Actinomycetes</taxon>
        <taxon>Micrococcales</taxon>
        <taxon>Micrococcaceae</taxon>
        <taxon>Kocuria</taxon>
    </lineage>
</organism>
<dbReference type="EMBL" id="JBFBLL010000005">
    <property type="protein sequence ID" value="MEV8158259.1"/>
    <property type="molecule type" value="Genomic_DNA"/>
</dbReference>
<reference evidence="2 3" key="1">
    <citation type="submission" date="2024-06" db="EMBL/GenBank/DDBJ databases">
        <title>The Natural Products Discovery Center: Release of the First 8490 Sequenced Strains for Exploring Actinobacteria Biosynthetic Diversity.</title>
        <authorList>
            <person name="Kalkreuter E."/>
            <person name="Kautsar S.A."/>
            <person name="Yang D."/>
            <person name="Bader C.D."/>
            <person name="Teijaro C.N."/>
            <person name="Fluegel L."/>
            <person name="Davis C.M."/>
            <person name="Simpson J.R."/>
            <person name="Lauterbach L."/>
            <person name="Steele A.D."/>
            <person name="Gui C."/>
            <person name="Meng S."/>
            <person name="Li G."/>
            <person name="Viehrig K."/>
            <person name="Ye F."/>
            <person name="Su P."/>
            <person name="Kiefer A.F."/>
            <person name="Nichols A."/>
            <person name="Cepeda A.J."/>
            <person name="Yan W."/>
            <person name="Fan B."/>
            <person name="Jiang Y."/>
            <person name="Adhikari A."/>
            <person name="Zheng C.-J."/>
            <person name="Schuster L."/>
            <person name="Cowan T.M."/>
            <person name="Smanski M.J."/>
            <person name="Chevrette M.G."/>
            <person name="De Carvalho L.P.S."/>
            <person name="Shen B."/>
        </authorList>
    </citation>
    <scope>NUCLEOTIDE SEQUENCE [LARGE SCALE GENOMIC DNA]</scope>
    <source>
        <strain evidence="2 3">NPDC079179</strain>
    </source>
</reference>
<name>A0ABV3KGD3_9MICC</name>
<proteinExistence type="predicted"/>
<protein>
    <submittedName>
        <fullName evidence="2">Uncharacterized protein</fullName>
    </submittedName>
</protein>
<gene>
    <name evidence="2" type="ORF">AB0O96_08655</name>
</gene>
<evidence type="ECO:0000313" key="3">
    <source>
        <dbReference type="Proteomes" id="UP001553031"/>
    </source>
</evidence>
<feature type="compositionally biased region" description="Low complexity" evidence="1">
    <location>
        <begin position="39"/>
        <end position="56"/>
    </location>
</feature>
<dbReference type="RefSeq" id="WP_186367300.1">
    <property type="nucleotide sequence ID" value="NZ_JBFBLL010000005.1"/>
</dbReference>